<feature type="transmembrane region" description="Helical" evidence="7">
    <location>
        <begin position="627"/>
        <end position="646"/>
    </location>
</feature>
<dbReference type="FunFam" id="3.80.10.10:FF:000095">
    <property type="entry name" value="LRR receptor-like serine/threonine-protein kinase GSO1"/>
    <property type="match status" value="2"/>
</dbReference>
<keyword evidence="3 7" id="KW-0812">Transmembrane</keyword>
<dbReference type="InterPro" id="IPR055414">
    <property type="entry name" value="LRR_R13L4/SHOC2-like"/>
</dbReference>
<dbReference type="Proteomes" id="UP001064489">
    <property type="component" value="Chromosome 3"/>
</dbReference>
<evidence type="ECO:0000259" key="8">
    <source>
        <dbReference type="Pfam" id="PF23598"/>
    </source>
</evidence>
<dbReference type="GO" id="GO:0016020">
    <property type="term" value="C:membrane"/>
    <property type="evidence" value="ECO:0007669"/>
    <property type="project" value="UniProtKB-SubCell"/>
</dbReference>
<dbReference type="PANTHER" id="PTHR48064">
    <property type="entry name" value="OS01G0750400 PROTEIN"/>
    <property type="match status" value="1"/>
</dbReference>
<evidence type="ECO:0000256" key="2">
    <source>
        <dbReference type="ARBA" id="ARBA00022614"/>
    </source>
</evidence>
<dbReference type="Pfam" id="PF00560">
    <property type="entry name" value="LRR_1"/>
    <property type="match status" value="4"/>
</dbReference>
<dbReference type="SMART" id="SM00369">
    <property type="entry name" value="LRR_TYP"/>
    <property type="match status" value="7"/>
</dbReference>
<reference evidence="9" key="1">
    <citation type="journal article" date="2022" name="Plant J.">
        <title>Strategies of tolerance reflected in two North American maple genomes.</title>
        <authorList>
            <person name="McEvoy S.L."/>
            <person name="Sezen U.U."/>
            <person name="Trouern-Trend A."/>
            <person name="McMahon S.M."/>
            <person name="Schaberg P.G."/>
            <person name="Yang J."/>
            <person name="Wegrzyn J.L."/>
            <person name="Swenson N.G."/>
        </authorList>
    </citation>
    <scope>NUCLEOTIDE SEQUENCE</scope>
    <source>
        <strain evidence="9">91603</strain>
    </source>
</reference>
<feature type="domain" description="Disease resistance R13L4/SHOC-2-like LRR" evidence="8">
    <location>
        <begin position="13"/>
        <end position="241"/>
    </location>
</feature>
<dbReference type="Pfam" id="PF13855">
    <property type="entry name" value="LRR_8"/>
    <property type="match status" value="1"/>
</dbReference>
<evidence type="ECO:0000256" key="7">
    <source>
        <dbReference type="SAM" id="Phobius"/>
    </source>
</evidence>
<dbReference type="PRINTS" id="PR00019">
    <property type="entry name" value="LEURICHRPT"/>
</dbReference>
<comment type="subcellular location">
    <subcellularLocation>
        <location evidence="1">Membrane</location>
        <topology evidence="1">Single-pass membrane protein</topology>
    </subcellularLocation>
</comment>
<evidence type="ECO:0000256" key="4">
    <source>
        <dbReference type="ARBA" id="ARBA00022737"/>
    </source>
</evidence>
<dbReference type="InterPro" id="IPR003591">
    <property type="entry name" value="Leu-rich_rpt_typical-subtyp"/>
</dbReference>
<dbReference type="InterPro" id="IPR032675">
    <property type="entry name" value="LRR_dom_sf"/>
</dbReference>
<keyword evidence="10" id="KW-1185">Reference proteome</keyword>
<dbReference type="PROSITE" id="PS51450">
    <property type="entry name" value="LRR"/>
    <property type="match status" value="1"/>
</dbReference>
<accession>A0AAD5J4A3</accession>
<proteinExistence type="predicted"/>
<keyword evidence="6 7" id="KW-0472">Membrane</keyword>
<name>A0AAD5J4A3_ACENE</name>
<reference evidence="9" key="2">
    <citation type="submission" date="2023-02" db="EMBL/GenBank/DDBJ databases">
        <authorList>
            <person name="Swenson N.G."/>
            <person name="Wegrzyn J.L."/>
            <person name="Mcevoy S.L."/>
        </authorList>
    </citation>
    <scope>NUCLEOTIDE SEQUENCE</scope>
    <source>
        <strain evidence="9">91603</strain>
        <tissue evidence="9">Leaf</tissue>
    </source>
</reference>
<dbReference type="AlphaFoldDB" id="A0AAD5J4A3"/>
<keyword evidence="2" id="KW-0433">Leucine-rich repeat</keyword>
<dbReference type="EMBL" id="JAJSOW010000100">
    <property type="protein sequence ID" value="KAI9185293.1"/>
    <property type="molecule type" value="Genomic_DNA"/>
</dbReference>
<evidence type="ECO:0000256" key="3">
    <source>
        <dbReference type="ARBA" id="ARBA00022692"/>
    </source>
</evidence>
<evidence type="ECO:0000313" key="10">
    <source>
        <dbReference type="Proteomes" id="UP001064489"/>
    </source>
</evidence>
<dbReference type="Gene3D" id="3.80.10.10">
    <property type="entry name" value="Ribonuclease Inhibitor"/>
    <property type="match status" value="5"/>
</dbReference>
<sequence>MFTVALGTLTNINLPSLTYLSLANCELQGRFPKNFINLTQLHTLDLTSNSLSGPIPSGLGGLRNLASIYLDGNLLDGTIPSELFSLPSLETISLGGNQLSGPIPSGVGVLRNLASIYLDGNLLDGTIPSGLFSLPSLGTISLAGNQLSGPIPSGLFSLPSLETIILAENQLSGPIPSSIFELVNLTELDLSSNHLSGTVELYMFAKLKNLRFLVLSRNSLSISTTIKVNSSFPKLEYSSLSSCNINEFPQILSTAENLRLLDLSDNKIHGHIPNWLPSLETIYLRVSLDLRTSWPADFTLETVVMKGLVQNMTELEELNLDYVAMSIVVHGYFTNLSSSLMLLSLSGCGLQESFPENIFLLPNLHTLDLSNNYYLKCTFPKVNSSSPLRNLDISSINFSGKLPNSIGNLKSLSYLNMITCSFTGLIPTSIGNLSHLSYLNLRDNNFSGHIPSFLSNLERLTELDLFENNFNGEIPEIFINVTRLSFLDLSFNSLLGPIPSSTVGALQILVYISLTGNSLARTIPSWLFSLPSLEDINLSDNKLTVHIAEFQSNSLQSIVLKNNRLHGPIPSSIFELVNLNFLDLLDSNIHGHIPNWLFNIWEEVPLEEKRLLISCSRFSKQRKLGRVGLRTGSLLVMAAICAIWLYRIQQLIDDQGGRSWACIGMFMAELWFSFYWIINLPVRFKRGSHPVLLKYWFFIIKNLFMGENDIKKGESGPEIGKQPSPKYEKGMGLHGPSNRVSKSSSIVKSFTDNMFFGDRVIKVQYGNSEMGRIIDMDGMNSTSGEFSMEEFLSFSIEWEAYGKDNNNQKMRKDKIFSLAIKCYGMKHGSSKFKVSWILEEELSKILNMGSALGLAFNGKEVRLANVFQKWFQILRGIG</sequence>
<evidence type="ECO:0000256" key="1">
    <source>
        <dbReference type="ARBA" id="ARBA00004167"/>
    </source>
</evidence>
<keyword evidence="4" id="KW-0677">Repeat</keyword>
<feature type="transmembrane region" description="Helical" evidence="7">
    <location>
        <begin position="658"/>
        <end position="678"/>
    </location>
</feature>
<protein>
    <recommendedName>
        <fullName evidence="8">Disease resistance R13L4/SHOC-2-like LRR domain-containing protein</fullName>
    </recommendedName>
</protein>
<dbReference type="Pfam" id="PF23598">
    <property type="entry name" value="LRR_14"/>
    <property type="match status" value="1"/>
</dbReference>
<evidence type="ECO:0000256" key="6">
    <source>
        <dbReference type="ARBA" id="ARBA00023136"/>
    </source>
</evidence>
<evidence type="ECO:0000313" key="9">
    <source>
        <dbReference type="EMBL" id="KAI9185293.1"/>
    </source>
</evidence>
<dbReference type="PANTHER" id="PTHR48064:SF8">
    <property type="entry name" value="RECEPTOR PROTEIN-TYROSINE KINASE CEPR2-LIKE"/>
    <property type="match status" value="1"/>
</dbReference>
<gene>
    <name evidence="9" type="ORF">LWI28_005931</name>
</gene>
<dbReference type="InterPro" id="IPR053038">
    <property type="entry name" value="RLP_Defense"/>
</dbReference>
<organism evidence="9 10">
    <name type="scientific">Acer negundo</name>
    <name type="common">Box elder</name>
    <dbReference type="NCBI Taxonomy" id="4023"/>
    <lineage>
        <taxon>Eukaryota</taxon>
        <taxon>Viridiplantae</taxon>
        <taxon>Streptophyta</taxon>
        <taxon>Embryophyta</taxon>
        <taxon>Tracheophyta</taxon>
        <taxon>Spermatophyta</taxon>
        <taxon>Magnoliopsida</taxon>
        <taxon>eudicotyledons</taxon>
        <taxon>Gunneridae</taxon>
        <taxon>Pentapetalae</taxon>
        <taxon>rosids</taxon>
        <taxon>malvids</taxon>
        <taxon>Sapindales</taxon>
        <taxon>Sapindaceae</taxon>
        <taxon>Hippocastanoideae</taxon>
        <taxon>Acereae</taxon>
        <taxon>Acer</taxon>
    </lineage>
</organism>
<dbReference type="InterPro" id="IPR001611">
    <property type="entry name" value="Leu-rich_rpt"/>
</dbReference>
<keyword evidence="5 7" id="KW-1133">Transmembrane helix</keyword>
<evidence type="ECO:0000256" key="5">
    <source>
        <dbReference type="ARBA" id="ARBA00022989"/>
    </source>
</evidence>
<comment type="caution">
    <text evidence="9">The sequence shown here is derived from an EMBL/GenBank/DDBJ whole genome shotgun (WGS) entry which is preliminary data.</text>
</comment>
<dbReference type="SUPFAM" id="SSF52047">
    <property type="entry name" value="RNI-like"/>
    <property type="match status" value="2"/>
</dbReference>